<keyword evidence="3" id="KW-1185">Reference proteome</keyword>
<feature type="compositionally biased region" description="Polar residues" evidence="1">
    <location>
        <begin position="110"/>
        <end position="123"/>
    </location>
</feature>
<evidence type="ECO:0000313" key="2">
    <source>
        <dbReference type="EMBL" id="KAJ4340292.1"/>
    </source>
</evidence>
<name>A0A9W8X3M5_9PLEO</name>
<protein>
    <submittedName>
        <fullName evidence="2">Uncharacterized protein</fullName>
    </submittedName>
</protein>
<feature type="region of interest" description="Disordered" evidence="1">
    <location>
        <begin position="108"/>
        <end position="193"/>
    </location>
</feature>
<evidence type="ECO:0000313" key="3">
    <source>
        <dbReference type="Proteomes" id="UP001140562"/>
    </source>
</evidence>
<gene>
    <name evidence="2" type="ORF">N0V87_002584</name>
</gene>
<organism evidence="2 3">
    <name type="scientific">Didymella glomerata</name>
    <dbReference type="NCBI Taxonomy" id="749621"/>
    <lineage>
        <taxon>Eukaryota</taxon>
        <taxon>Fungi</taxon>
        <taxon>Dikarya</taxon>
        <taxon>Ascomycota</taxon>
        <taxon>Pezizomycotina</taxon>
        <taxon>Dothideomycetes</taxon>
        <taxon>Pleosporomycetidae</taxon>
        <taxon>Pleosporales</taxon>
        <taxon>Pleosporineae</taxon>
        <taxon>Didymellaceae</taxon>
        <taxon>Didymella</taxon>
    </lineage>
</organism>
<feature type="compositionally biased region" description="Polar residues" evidence="1">
    <location>
        <begin position="135"/>
        <end position="147"/>
    </location>
</feature>
<evidence type="ECO:0000256" key="1">
    <source>
        <dbReference type="SAM" id="MobiDB-lite"/>
    </source>
</evidence>
<dbReference type="OrthoDB" id="3693506at2759"/>
<sequence>MWAHPSAQGIGLFTHVAGVKTVAKNPHASFCDQVDNEVALLPIGGPRKIVPSKTREPPSKELAVLYKELQDAVTAEEKIFEEQTAAAEERGEAPKDAYTMSLDTLKQKYGTVNNPPSTIYISSRSKDKRRHSENAGGTTEEVTNKKTMVSFAPEVNVRQPSISSVSSTGTERRGSGSTANDYDVYRDPRRQRR</sequence>
<accession>A0A9W8X3M5</accession>
<dbReference type="AlphaFoldDB" id="A0A9W8X3M5"/>
<feature type="compositionally biased region" description="Basic and acidic residues" evidence="1">
    <location>
        <begin position="183"/>
        <end position="193"/>
    </location>
</feature>
<proteinExistence type="predicted"/>
<reference evidence="2" key="1">
    <citation type="submission" date="2022-10" db="EMBL/GenBank/DDBJ databases">
        <title>Tapping the CABI collections for fungal endophytes: first genome assemblies for Collariella, Neodidymelliopsis, Ascochyta clinopodiicola, Didymella pomorum, Didymosphaeria variabile, Neocosmospora piperis and Neocucurbitaria cava.</title>
        <authorList>
            <person name="Hill R."/>
        </authorList>
    </citation>
    <scope>NUCLEOTIDE SEQUENCE</scope>
    <source>
        <strain evidence="2">IMI 360193</strain>
    </source>
</reference>
<comment type="caution">
    <text evidence="2">The sequence shown here is derived from an EMBL/GenBank/DDBJ whole genome shotgun (WGS) entry which is preliminary data.</text>
</comment>
<dbReference type="EMBL" id="JAPEUV010000017">
    <property type="protein sequence ID" value="KAJ4340292.1"/>
    <property type="molecule type" value="Genomic_DNA"/>
</dbReference>
<dbReference type="Proteomes" id="UP001140562">
    <property type="component" value="Unassembled WGS sequence"/>
</dbReference>